<feature type="transmembrane region" description="Helical" evidence="9">
    <location>
        <begin position="72"/>
        <end position="99"/>
    </location>
</feature>
<dbReference type="EMBL" id="CAXHTA020000004">
    <property type="protein sequence ID" value="CAL5220587.1"/>
    <property type="molecule type" value="Genomic_DNA"/>
</dbReference>
<keyword evidence="11" id="KW-1185">Reference proteome</keyword>
<evidence type="ECO:0000256" key="7">
    <source>
        <dbReference type="ARBA" id="ARBA00023136"/>
    </source>
</evidence>
<comment type="subcellular location">
    <subcellularLocation>
        <location evidence="1">Cell membrane</location>
        <topology evidence="1">Multi-pass membrane protein</topology>
    </subcellularLocation>
</comment>
<dbReference type="Proteomes" id="UP001497392">
    <property type="component" value="Unassembled WGS sequence"/>
</dbReference>
<keyword evidence="6" id="KW-0406">Ion transport</keyword>
<gene>
    <name evidence="10" type="primary">g2627</name>
    <name evidence="10" type="ORF">VP750_LOCUS2246</name>
</gene>
<feature type="region of interest" description="Disordered" evidence="8">
    <location>
        <begin position="146"/>
        <end position="181"/>
    </location>
</feature>
<accession>A0ABP1FSX8</accession>
<evidence type="ECO:0000256" key="6">
    <source>
        <dbReference type="ARBA" id="ARBA00023065"/>
    </source>
</evidence>
<evidence type="ECO:0000256" key="2">
    <source>
        <dbReference type="ARBA" id="ARBA00022448"/>
    </source>
</evidence>
<keyword evidence="7 9" id="KW-0472">Membrane</keyword>
<evidence type="ECO:0000256" key="3">
    <source>
        <dbReference type="ARBA" id="ARBA00022475"/>
    </source>
</evidence>
<keyword evidence="4 9" id="KW-0812">Transmembrane</keyword>
<reference evidence="10 11" key="1">
    <citation type="submission" date="2024-06" db="EMBL/GenBank/DDBJ databases">
        <authorList>
            <person name="Kraege A."/>
            <person name="Thomma B."/>
        </authorList>
    </citation>
    <scope>NUCLEOTIDE SEQUENCE [LARGE SCALE GENOMIC DNA]</scope>
</reference>
<evidence type="ECO:0000256" key="5">
    <source>
        <dbReference type="ARBA" id="ARBA00022989"/>
    </source>
</evidence>
<feature type="compositionally biased region" description="Polar residues" evidence="8">
    <location>
        <begin position="171"/>
        <end position="181"/>
    </location>
</feature>
<dbReference type="Pfam" id="PF25539">
    <property type="entry name" value="Bestrophin_2"/>
    <property type="match status" value="1"/>
</dbReference>
<proteinExistence type="predicted"/>
<evidence type="ECO:0000313" key="10">
    <source>
        <dbReference type="EMBL" id="CAL5220587.1"/>
    </source>
</evidence>
<evidence type="ECO:0000256" key="8">
    <source>
        <dbReference type="SAM" id="MobiDB-lite"/>
    </source>
</evidence>
<evidence type="ECO:0000256" key="9">
    <source>
        <dbReference type="SAM" id="Phobius"/>
    </source>
</evidence>
<keyword evidence="2" id="KW-0813">Transport</keyword>
<dbReference type="PANTHER" id="PTHR33281">
    <property type="entry name" value="UPF0187 PROTEIN YNEE"/>
    <property type="match status" value="1"/>
</dbReference>
<comment type="caution">
    <text evidence="10">The sequence shown here is derived from an EMBL/GenBank/DDBJ whole genome shotgun (WGS) entry which is preliminary data.</text>
</comment>
<evidence type="ECO:0000256" key="1">
    <source>
        <dbReference type="ARBA" id="ARBA00004651"/>
    </source>
</evidence>
<keyword evidence="3" id="KW-1003">Cell membrane</keyword>
<evidence type="ECO:0000313" key="11">
    <source>
        <dbReference type="Proteomes" id="UP001497392"/>
    </source>
</evidence>
<dbReference type="PANTHER" id="PTHR33281:SF19">
    <property type="entry name" value="VOLTAGE-DEPENDENT ANION CHANNEL-FORMING PROTEIN YNEE"/>
    <property type="match status" value="1"/>
</dbReference>
<organism evidence="10 11">
    <name type="scientific">Coccomyxa viridis</name>
    <dbReference type="NCBI Taxonomy" id="1274662"/>
    <lineage>
        <taxon>Eukaryota</taxon>
        <taxon>Viridiplantae</taxon>
        <taxon>Chlorophyta</taxon>
        <taxon>core chlorophytes</taxon>
        <taxon>Trebouxiophyceae</taxon>
        <taxon>Trebouxiophyceae incertae sedis</taxon>
        <taxon>Coccomyxaceae</taxon>
        <taxon>Coccomyxa</taxon>
    </lineage>
</organism>
<name>A0ABP1FSX8_9CHLO</name>
<sequence length="181" mass="20414">MAHVREDCDLEPHLQRTLLPNEKEALLASEHRPNFILRIMAEVVWQADLMEGQMLKTPIPLSYTRHTSRFSVLVLLFSLWPACGGTFVPASGIISFLLLSIEEIGVQIEEPFGNLPIRTTTGQLIPLWLHNVLVIIQRADLRECLGRDPPQHPQQPSERAGQFRPAAVAEQQWSPVSEPSQ</sequence>
<dbReference type="InterPro" id="IPR044669">
    <property type="entry name" value="YneE/VCCN1/2-like"/>
</dbReference>
<evidence type="ECO:0000256" key="4">
    <source>
        <dbReference type="ARBA" id="ARBA00022692"/>
    </source>
</evidence>
<protein>
    <submittedName>
        <fullName evidence="10">G2627 protein</fullName>
    </submittedName>
</protein>
<keyword evidence="5 9" id="KW-1133">Transmembrane helix</keyword>